<feature type="region of interest" description="Disordered" evidence="5">
    <location>
        <begin position="290"/>
        <end position="320"/>
    </location>
</feature>
<organism evidence="7 8">
    <name type="scientific">Kitasatospora gansuensis</name>
    <dbReference type="NCBI Taxonomy" id="258050"/>
    <lineage>
        <taxon>Bacteria</taxon>
        <taxon>Bacillati</taxon>
        <taxon>Actinomycetota</taxon>
        <taxon>Actinomycetes</taxon>
        <taxon>Kitasatosporales</taxon>
        <taxon>Streptomycetaceae</taxon>
        <taxon>Kitasatospora</taxon>
    </lineage>
</organism>
<keyword evidence="3" id="KW-0408">Iron</keyword>
<evidence type="ECO:0000256" key="5">
    <source>
        <dbReference type="SAM" id="MobiDB-lite"/>
    </source>
</evidence>
<proteinExistence type="predicted"/>
<keyword evidence="8" id="KW-1185">Reference proteome</keyword>
<accession>A0A7W7SJN0</accession>
<reference evidence="7 8" key="1">
    <citation type="submission" date="2020-08" db="EMBL/GenBank/DDBJ databases">
        <title>Sequencing the genomes of 1000 actinobacteria strains.</title>
        <authorList>
            <person name="Klenk H.-P."/>
        </authorList>
    </citation>
    <scope>NUCLEOTIDE SEQUENCE [LARGE SCALE GENOMIC DNA]</scope>
    <source>
        <strain evidence="7 8">DSM 44786</strain>
    </source>
</reference>
<feature type="domain" description="TauD/TfdA-like" evidence="6">
    <location>
        <begin position="21"/>
        <end position="286"/>
    </location>
</feature>
<dbReference type="GO" id="GO:0017000">
    <property type="term" value="P:antibiotic biosynthetic process"/>
    <property type="evidence" value="ECO:0007669"/>
    <property type="project" value="UniProtKB-KW"/>
</dbReference>
<feature type="compositionally biased region" description="Polar residues" evidence="5">
    <location>
        <begin position="299"/>
        <end position="310"/>
    </location>
</feature>
<name>A0A7W7SJN0_9ACTN</name>
<evidence type="ECO:0000256" key="1">
    <source>
        <dbReference type="ARBA" id="ARBA00001954"/>
    </source>
</evidence>
<dbReference type="SUPFAM" id="SSF51197">
    <property type="entry name" value="Clavaminate synthase-like"/>
    <property type="match status" value="1"/>
</dbReference>
<protein>
    <recommendedName>
        <fullName evidence="6">TauD/TfdA-like domain-containing protein</fullName>
    </recommendedName>
</protein>
<evidence type="ECO:0000256" key="2">
    <source>
        <dbReference type="ARBA" id="ARBA00023002"/>
    </source>
</evidence>
<evidence type="ECO:0000259" key="6">
    <source>
        <dbReference type="Pfam" id="PF02668"/>
    </source>
</evidence>
<keyword evidence="4" id="KW-0045">Antibiotic biosynthesis</keyword>
<dbReference type="GO" id="GO:0016491">
    <property type="term" value="F:oxidoreductase activity"/>
    <property type="evidence" value="ECO:0007669"/>
    <property type="project" value="UniProtKB-KW"/>
</dbReference>
<evidence type="ECO:0000256" key="3">
    <source>
        <dbReference type="ARBA" id="ARBA00023004"/>
    </source>
</evidence>
<comment type="cofactor">
    <cofactor evidence="1">
        <name>Fe(2+)</name>
        <dbReference type="ChEBI" id="CHEBI:29033"/>
    </cofactor>
</comment>
<gene>
    <name evidence="7" type="ORF">F4556_007185</name>
</gene>
<dbReference type="Pfam" id="PF02668">
    <property type="entry name" value="TauD"/>
    <property type="match status" value="1"/>
</dbReference>
<dbReference type="PANTHER" id="PTHR10696:SF56">
    <property type="entry name" value="TAUD_TFDA-LIKE DOMAIN-CONTAINING PROTEIN"/>
    <property type="match status" value="1"/>
</dbReference>
<evidence type="ECO:0000256" key="4">
    <source>
        <dbReference type="ARBA" id="ARBA00023194"/>
    </source>
</evidence>
<dbReference type="InterPro" id="IPR003819">
    <property type="entry name" value="TauD/TfdA-like"/>
</dbReference>
<dbReference type="RefSeq" id="WP_184923755.1">
    <property type="nucleotide sequence ID" value="NZ_JACHJR010000001.1"/>
</dbReference>
<dbReference type="Proteomes" id="UP000573327">
    <property type="component" value="Unassembled WGS sequence"/>
</dbReference>
<sequence>MRFDDASSGWTRASFASPRDWQLPYTEDHDALAARTLERLADGPGFAVVTGAPVAAMTTDEVRSFSESMLGHLGRPLPQGRGRETALAWLVRDEGASAHTDERRFHEVAYTSKSRGSLHLHNDQAVQPFGHAPDYLALLTHRKARIGGESLLLDAWTAYRVLRREFPRELDRLRRPFAIDRRHVTPDGQNPVVRSPVFEPSEDGLRVRCNVKRIETAYPLTGRTPPPADLAALDALRRVLGRTDLRLTLALEEGDCLVVDDRRILHGRTGYQDHDEPDRRRCLVRVMLGRHPVGPPTLPQASVSSTSETGSRGVGVPSGP</sequence>
<evidence type="ECO:0000313" key="8">
    <source>
        <dbReference type="Proteomes" id="UP000573327"/>
    </source>
</evidence>
<dbReference type="InterPro" id="IPR042098">
    <property type="entry name" value="TauD-like_sf"/>
</dbReference>
<dbReference type="PANTHER" id="PTHR10696">
    <property type="entry name" value="GAMMA-BUTYROBETAINE HYDROXYLASE-RELATED"/>
    <property type="match status" value="1"/>
</dbReference>
<dbReference type="AlphaFoldDB" id="A0A7W7SJN0"/>
<keyword evidence="2" id="KW-0560">Oxidoreductase</keyword>
<dbReference type="InterPro" id="IPR050411">
    <property type="entry name" value="AlphaKG_dependent_hydroxylases"/>
</dbReference>
<dbReference type="Gene3D" id="3.60.130.10">
    <property type="entry name" value="Clavaminate synthase-like"/>
    <property type="match status" value="1"/>
</dbReference>
<evidence type="ECO:0000313" key="7">
    <source>
        <dbReference type="EMBL" id="MBB4951650.1"/>
    </source>
</evidence>
<comment type="caution">
    <text evidence="7">The sequence shown here is derived from an EMBL/GenBank/DDBJ whole genome shotgun (WGS) entry which is preliminary data.</text>
</comment>
<dbReference type="EMBL" id="JACHJR010000001">
    <property type="protein sequence ID" value="MBB4951650.1"/>
    <property type="molecule type" value="Genomic_DNA"/>
</dbReference>